<comment type="caution">
    <text evidence="1">The sequence shown here is derived from an EMBL/GenBank/DDBJ whole genome shotgun (WGS) entry which is preliminary data.</text>
</comment>
<keyword evidence="2" id="KW-1185">Reference proteome</keyword>
<protein>
    <submittedName>
        <fullName evidence="1">Uncharacterized protein</fullName>
    </submittedName>
</protein>
<name>A0ABN1DQD6_9ACTN</name>
<gene>
    <name evidence="1" type="ORF">GCM10009546_07440</name>
</gene>
<sequence>MSRRRQIFSNAPSAVIDVTTPIEATGEQLGRNLTLPVPETLYSTYAVALAAPIPDPAELARAEVTRRTRPPLRDLALGMLDSPMLTLDQRPAGDFPPLPADLLAAYGAAPADLAAIEDAPHLLAVRAAYRPGRPPAHEWSARAVAGAVGAALTAPVIDVFTPQVLAPEHLERSLPGPDGTFRLTDWMLLPHTSGTHGFFFITKGLARFGLPELQTENVPPDLVEPWGRLLNGLARRVLDLWLDELPAGEQPLVVDVPEVVSVGLRDIAAAQGTDDPLRREVPVRLRPDTAEPPVLTVLPADEGPDRLDSLCAALFGTPESRR</sequence>
<dbReference type="EMBL" id="BAAAHD010000005">
    <property type="protein sequence ID" value="GAA0547968.1"/>
    <property type="molecule type" value="Genomic_DNA"/>
</dbReference>
<evidence type="ECO:0000313" key="2">
    <source>
        <dbReference type="Proteomes" id="UP001501427"/>
    </source>
</evidence>
<accession>A0ABN1DQD6</accession>
<organism evidence="1 2">
    <name type="scientific">Actinomadura livida</name>
    <dbReference type="NCBI Taxonomy" id="79909"/>
    <lineage>
        <taxon>Bacteria</taxon>
        <taxon>Bacillati</taxon>
        <taxon>Actinomycetota</taxon>
        <taxon>Actinomycetes</taxon>
        <taxon>Streptosporangiales</taxon>
        <taxon>Thermomonosporaceae</taxon>
        <taxon>Actinomadura</taxon>
    </lineage>
</organism>
<proteinExistence type="predicted"/>
<reference evidence="1 2" key="1">
    <citation type="journal article" date="2019" name="Int. J. Syst. Evol. Microbiol.">
        <title>The Global Catalogue of Microorganisms (GCM) 10K type strain sequencing project: providing services to taxonomists for standard genome sequencing and annotation.</title>
        <authorList>
            <consortium name="The Broad Institute Genomics Platform"/>
            <consortium name="The Broad Institute Genome Sequencing Center for Infectious Disease"/>
            <person name="Wu L."/>
            <person name="Ma J."/>
        </authorList>
    </citation>
    <scope>NUCLEOTIDE SEQUENCE [LARGE SCALE GENOMIC DNA]</scope>
    <source>
        <strain evidence="1 2">JCM 10667</strain>
    </source>
</reference>
<dbReference type="Proteomes" id="UP001501427">
    <property type="component" value="Unassembled WGS sequence"/>
</dbReference>
<evidence type="ECO:0000313" key="1">
    <source>
        <dbReference type="EMBL" id="GAA0547968.1"/>
    </source>
</evidence>